<dbReference type="Gene3D" id="2.60.40.10">
    <property type="entry name" value="Immunoglobulins"/>
    <property type="match status" value="2"/>
</dbReference>
<evidence type="ECO:0000313" key="5">
    <source>
        <dbReference type="Proteomes" id="UP000366872"/>
    </source>
</evidence>
<sequence length="1860" mass="201387">MNARTALYFAFLVLCAPLDAMAGPDLYVSATGNDGNDGLTWETAKQTLNAARNIAVSPATINVGPGAFSGSGNENLDWKYSDGIGVVGAGPTATVFQTSNTGFIRNLNSCSNRTRFADFKVVITGDGTDHWRAPFTFWTTASEPELQYCNVTLSNLWLKGEYDGDQFSGIPGTRSRINGNAVFFGGWGTETDLEGEAIVSHCLIEGFGRAVAYDDYRGGSLSHTVQVERCTIVNCASPDQSSGHLIRLRGSGGNRNVNIVECVIAYGNSDSNSANTYAIYNNDSTSNHVSCTSNLIWHIGPDSPHENYYQPTDRIEGEEADAHYAPVFKTVSGEPYVLADPDERGWRWTEPDPPLLITLPADLSEAWFAASNVTIHGSASPDIAGAIAWTNDLGGTGSIPVATHWTIADIPLAVGTNTITVTANEAGGGTVTGSVRVVRLHWHYFVSTNGSDANDGLTWGTAKLTLQSALGVSQAPATIFVGPGLFEGTGNHNVSWKLYGGVSVVGAGPAATVFRATDNQSFIRRLNGCDIQTYFTGFKVEIAGNGSDLNRSAFDLLTHDADPSLHVSNVVLSNLWLKGEYDGDQINGIAGTDDHANGTGLLFYGWGTNAVIEGEIDLSHCLIEGFGRAVAYGDYKGSSLSHTVNVDRCTIVNCAGPGAIDADLLRLRGSGSNRWMNVSDCVIAYGISDPNSLNYYALYDNDSYGNHMVSDNNLIWHIGPNAPHENYYRPADRIEGEENDVHFEPLFKTNNGLPYALSLAVGDGVERGWLISALSSNVVIEVGGEEVEVNVLEVLPASAYLPVGDRMQLEAWAWNAATPASNYNVTGLVDWFSDAPAAATVSNGWIQATHGGLVRIGAVLEGLSAAADVQVTGVDLIPVNDWVDDGFAVLEATVGYEDWHNIFDDNTENYYKTILINPAVVTVTFDAPQVVVGAEGRFSHAAYHDWTLEVAGSSADLDDQTNTYRKVFGPERLNDDLLHDRWWTDAPATGRVYRFTVLRAGNPADIVHIRRLALLPLLPETDIVMGVETVRVNRIVIEPDPAESIPGRQEGFRAYGSLSYSNGANWDVTDYVDWSVADTHVARSLGGGTIESLSLGSTTVRASSDDVAGVAALTVREARAADLDVGYVQRTPAYNRFHVSYAGDPQVDPAYAGEQKWPAPGETVTYTAHCWNRGDFAVSNVVWRWIFDGSVQTQGILAVCESGAAWSNSWSAPWPADAVETIPEPGGAYSDGAQKLERGVPGYRVRFELDPFDAIAEQCELNNVVDDDIAAIVFWLYFEETPYRLFSSMPNLLESYSPDDWGRMMVRAFERRLNACGCPQPVRLDRVSIHPDSSLSGGTHSPGDLDTWPCDGNWGMDIGGWYEERVERYAKSVEGGLMHEWGHQIGIVDLYRDDTVNSKFLITTGGVAVAGTPACPNLWGETLFHGNMEIMHDSGSAYYVEPGRGMMANHSKRYFCSSTVAGMSRNLGMRRGFYGDYMAAIQSNITLRVRHLDGSPVPGAAVRVFQRGWDEIVPDNPKFSGTTDAFGEWAFPHQTLPGWEGGMAVHNPWSSMNNGWTFQGPAPVGQNRLLVVELQFDGRVEYHFVEVDAANLAFAAGETEHWTMELTTYASREGNNLPAIDFNGAPDTVELVEGEFFSAVISATDADGDPVVLSCTPMENTTFDPARGLFTFRPDALQITEGGGHYESMYVDFVADDGLFKSTRRMNFLVDDVPGWATLDESDNDGDGAGDLADPDDDNDGMTDEFETQYGLDPFADDADDHGDGDGQTNWEEYIAGTDPTNGASCFCILSLSEDGTIISWSSVSGRRYSVQTTTNLLSAGYADVAGGIDLPATPEENAFTNAPPASDEPLFYRVKVRLP</sequence>
<feature type="signal peptide" evidence="2">
    <location>
        <begin position="1"/>
        <end position="22"/>
    </location>
</feature>
<evidence type="ECO:0000256" key="2">
    <source>
        <dbReference type="SAM" id="SignalP"/>
    </source>
</evidence>
<feature type="region of interest" description="Disordered" evidence="1">
    <location>
        <begin position="1719"/>
        <end position="1747"/>
    </location>
</feature>
<dbReference type="SMART" id="SM00635">
    <property type="entry name" value="BID_2"/>
    <property type="match status" value="2"/>
</dbReference>
<dbReference type="RefSeq" id="WP_136081403.1">
    <property type="nucleotide sequence ID" value="NZ_CAAHFG010000003.1"/>
</dbReference>
<dbReference type="InterPro" id="IPR003343">
    <property type="entry name" value="Big_2"/>
</dbReference>
<accession>A0A6C2U7E2</accession>
<evidence type="ECO:0000259" key="3">
    <source>
        <dbReference type="SMART" id="SM00635"/>
    </source>
</evidence>
<protein>
    <recommendedName>
        <fullName evidence="3">BIG2 domain-containing protein</fullName>
    </recommendedName>
</protein>
<evidence type="ECO:0000313" key="4">
    <source>
        <dbReference type="EMBL" id="VGO15835.1"/>
    </source>
</evidence>
<organism evidence="4 5">
    <name type="scientific">Pontiella desulfatans</name>
    <dbReference type="NCBI Taxonomy" id="2750659"/>
    <lineage>
        <taxon>Bacteria</taxon>
        <taxon>Pseudomonadati</taxon>
        <taxon>Kiritimatiellota</taxon>
        <taxon>Kiritimatiellia</taxon>
        <taxon>Kiritimatiellales</taxon>
        <taxon>Pontiellaceae</taxon>
        <taxon>Pontiella</taxon>
    </lineage>
</organism>
<name>A0A6C2U7E2_PONDE</name>
<keyword evidence="2" id="KW-0732">Signal</keyword>
<proteinExistence type="predicted"/>
<gene>
    <name evidence="4" type="ORF">PDESU_04422</name>
</gene>
<dbReference type="InterPro" id="IPR013783">
    <property type="entry name" value="Ig-like_fold"/>
</dbReference>
<dbReference type="EMBL" id="CAAHFG010000003">
    <property type="protein sequence ID" value="VGO15835.1"/>
    <property type="molecule type" value="Genomic_DNA"/>
</dbReference>
<evidence type="ECO:0000256" key="1">
    <source>
        <dbReference type="SAM" id="MobiDB-lite"/>
    </source>
</evidence>
<dbReference type="InterPro" id="IPR011050">
    <property type="entry name" value="Pectin_lyase_fold/virulence"/>
</dbReference>
<feature type="domain" description="BIG2" evidence="3">
    <location>
        <begin position="788"/>
        <end position="870"/>
    </location>
</feature>
<feature type="compositionally biased region" description="Acidic residues" evidence="1">
    <location>
        <begin position="1720"/>
        <end position="1747"/>
    </location>
</feature>
<dbReference type="Gene3D" id="2.160.20.10">
    <property type="entry name" value="Single-stranded right-handed beta-helix, Pectin lyase-like"/>
    <property type="match status" value="2"/>
</dbReference>
<dbReference type="SUPFAM" id="SSF51126">
    <property type="entry name" value="Pectin lyase-like"/>
    <property type="match status" value="2"/>
</dbReference>
<feature type="domain" description="BIG2" evidence="3">
    <location>
        <begin position="1031"/>
        <end position="1114"/>
    </location>
</feature>
<keyword evidence="5" id="KW-1185">Reference proteome</keyword>
<dbReference type="InterPro" id="IPR012334">
    <property type="entry name" value="Pectin_lyas_fold"/>
</dbReference>
<dbReference type="Gene3D" id="2.60.40.1080">
    <property type="match status" value="2"/>
</dbReference>
<dbReference type="Proteomes" id="UP000366872">
    <property type="component" value="Unassembled WGS sequence"/>
</dbReference>
<feature type="chain" id="PRO_5025661289" description="BIG2 domain-containing protein" evidence="2">
    <location>
        <begin position="23"/>
        <end position="1860"/>
    </location>
</feature>
<reference evidence="4 5" key="1">
    <citation type="submission" date="2019-04" db="EMBL/GenBank/DDBJ databases">
        <authorList>
            <person name="Van Vliet M D."/>
        </authorList>
    </citation>
    <scope>NUCLEOTIDE SEQUENCE [LARGE SCALE GENOMIC DNA]</scope>
    <source>
        <strain evidence="4 5">F1</strain>
    </source>
</reference>